<sequence length="412" mass="45513">MNRALPEMLNCMNAPGTFLAGNSTDMTVLERQRARMKWHQHEHNDPIQLHQQQQGYNFSGNELSGVFPVPIPAGQAQGFMGLVCGDSEVKPDPCSENRWAELGYESCGLVVNNNGAAGFEEMINGHNNNGNISRTFSCPPTVAAEKKSNDAVLSQKISSPAGKESFKKRKADKVQSNKAVAAEDDSTEKRMKGCAEEGDSKITEQTSNKNNTNNDRESSGDTSKDNSKASEVQKPDYIHVRARRGQATDSHSLAERVRREKISERMKYLQDLVPGCNKITGKAGMLDEIINYVQSLQRQVEMFPACAANFQTIGMTSEMTNSAYVQFNPVQQMVSSSGLDMGINSSDLALRRTISAPVSIPETFLDTSCFTQAPPTAIWDADLQNLFNVEFQQEEQHPFNRNHLQGLLKLAI</sequence>
<dbReference type="InterPro" id="IPR024097">
    <property type="entry name" value="bHLH_ZIP_TF"/>
</dbReference>
<dbReference type="SUPFAM" id="SSF47459">
    <property type="entry name" value="HLH, helix-loop-helix DNA-binding domain"/>
    <property type="match status" value="1"/>
</dbReference>
<dbReference type="GO" id="GO:0046983">
    <property type="term" value="F:protein dimerization activity"/>
    <property type="evidence" value="ECO:0007669"/>
    <property type="project" value="InterPro"/>
</dbReference>
<dbReference type="EMBL" id="CAEKDK010000008">
    <property type="protein sequence ID" value="CAB4290167.1"/>
    <property type="molecule type" value="Genomic_DNA"/>
</dbReference>
<dbReference type="GO" id="GO:0003700">
    <property type="term" value="F:DNA-binding transcription factor activity"/>
    <property type="evidence" value="ECO:0007669"/>
    <property type="project" value="TreeGrafter"/>
</dbReference>
<evidence type="ECO:0000313" key="8">
    <source>
        <dbReference type="Proteomes" id="UP000507222"/>
    </source>
</evidence>
<evidence type="ECO:0000256" key="2">
    <source>
        <dbReference type="ARBA" id="ARBA00023015"/>
    </source>
</evidence>
<keyword evidence="4" id="KW-0539">Nucleus</keyword>
<dbReference type="PANTHER" id="PTHR12565">
    <property type="entry name" value="STEROL REGULATORY ELEMENT-BINDING PROTEIN"/>
    <property type="match status" value="1"/>
</dbReference>
<evidence type="ECO:0000256" key="1">
    <source>
        <dbReference type="ARBA" id="ARBA00004123"/>
    </source>
</evidence>
<keyword evidence="2" id="KW-0805">Transcription regulation</keyword>
<dbReference type="PROSITE" id="PS50888">
    <property type="entry name" value="BHLH"/>
    <property type="match status" value="1"/>
</dbReference>
<dbReference type="CDD" id="cd18919">
    <property type="entry name" value="bHLH_AtBPE_like"/>
    <property type="match status" value="1"/>
</dbReference>
<dbReference type="GO" id="GO:0005634">
    <property type="term" value="C:nucleus"/>
    <property type="evidence" value="ECO:0007669"/>
    <property type="project" value="UniProtKB-SubCell"/>
</dbReference>
<reference evidence="7 8" key="1">
    <citation type="submission" date="2020-05" db="EMBL/GenBank/DDBJ databases">
        <authorList>
            <person name="Campoy J."/>
            <person name="Schneeberger K."/>
            <person name="Spophaly S."/>
        </authorList>
    </citation>
    <scope>NUCLEOTIDE SEQUENCE [LARGE SCALE GENOMIC DNA]</scope>
    <source>
        <strain evidence="7">PruArmRojPasFocal</strain>
    </source>
</reference>
<evidence type="ECO:0000256" key="5">
    <source>
        <dbReference type="SAM" id="MobiDB-lite"/>
    </source>
</evidence>
<organism evidence="7 8">
    <name type="scientific">Prunus armeniaca</name>
    <name type="common">Apricot</name>
    <name type="synonym">Armeniaca vulgaris</name>
    <dbReference type="NCBI Taxonomy" id="36596"/>
    <lineage>
        <taxon>Eukaryota</taxon>
        <taxon>Viridiplantae</taxon>
        <taxon>Streptophyta</taxon>
        <taxon>Embryophyta</taxon>
        <taxon>Tracheophyta</taxon>
        <taxon>Spermatophyta</taxon>
        <taxon>Magnoliopsida</taxon>
        <taxon>eudicotyledons</taxon>
        <taxon>Gunneridae</taxon>
        <taxon>Pentapetalae</taxon>
        <taxon>rosids</taxon>
        <taxon>fabids</taxon>
        <taxon>Rosales</taxon>
        <taxon>Rosaceae</taxon>
        <taxon>Amygdaloideae</taxon>
        <taxon>Amygdaleae</taxon>
        <taxon>Prunus</taxon>
    </lineage>
</organism>
<evidence type="ECO:0000313" key="7">
    <source>
        <dbReference type="EMBL" id="CAB4290167.1"/>
    </source>
</evidence>
<proteinExistence type="predicted"/>
<evidence type="ECO:0000259" key="6">
    <source>
        <dbReference type="PROSITE" id="PS50888"/>
    </source>
</evidence>
<protein>
    <recommendedName>
        <fullName evidence="6">BHLH domain-containing protein</fullName>
    </recommendedName>
</protein>
<feature type="compositionally biased region" description="Basic and acidic residues" evidence="5">
    <location>
        <begin position="187"/>
        <end position="202"/>
    </location>
</feature>
<dbReference type="InterPro" id="IPR036638">
    <property type="entry name" value="HLH_DNA-bd_sf"/>
</dbReference>
<gene>
    <name evidence="7" type="ORF">CURHAP_LOCUS50063</name>
</gene>
<dbReference type="InterPro" id="IPR011598">
    <property type="entry name" value="bHLH_dom"/>
</dbReference>
<feature type="region of interest" description="Disordered" evidence="5">
    <location>
        <begin position="147"/>
        <end position="254"/>
    </location>
</feature>
<dbReference type="Gene3D" id="4.10.280.10">
    <property type="entry name" value="Helix-loop-helix DNA-binding domain"/>
    <property type="match status" value="1"/>
</dbReference>
<keyword evidence="3" id="KW-0804">Transcription</keyword>
<dbReference type="Proteomes" id="UP000507222">
    <property type="component" value="Unassembled WGS sequence"/>
</dbReference>
<dbReference type="SMART" id="SM00353">
    <property type="entry name" value="HLH"/>
    <property type="match status" value="1"/>
</dbReference>
<comment type="subcellular location">
    <subcellularLocation>
        <location evidence="1">Nucleus</location>
    </subcellularLocation>
</comment>
<feature type="compositionally biased region" description="Basic and acidic residues" evidence="5">
    <location>
        <begin position="214"/>
        <end position="239"/>
    </location>
</feature>
<feature type="compositionally biased region" description="Polar residues" evidence="5">
    <location>
        <begin position="203"/>
        <end position="213"/>
    </location>
</feature>
<accession>A0A6J5VR71</accession>
<dbReference type="PANTHER" id="PTHR12565:SF456">
    <property type="entry name" value="BHLH DOMAIN-CONTAINING PROTEIN"/>
    <property type="match status" value="1"/>
</dbReference>
<evidence type="ECO:0000256" key="3">
    <source>
        <dbReference type="ARBA" id="ARBA00023163"/>
    </source>
</evidence>
<name>A0A6J5VR71_PRUAR</name>
<feature type="domain" description="BHLH" evidence="6">
    <location>
        <begin position="246"/>
        <end position="296"/>
    </location>
</feature>
<evidence type="ECO:0000256" key="4">
    <source>
        <dbReference type="ARBA" id="ARBA00023242"/>
    </source>
</evidence>
<dbReference type="Pfam" id="PF00010">
    <property type="entry name" value="HLH"/>
    <property type="match status" value="1"/>
</dbReference>
<dbReference type="AlphaFoldDB" id="A0A6J5VR71"/>
<dbReference type="FunFam" id="4.10.280.10:FF:000002">
    <property type="entry name" value="Basic helix-loop-helix transcription factor"/>
    <property type="match status" value="1"/>
</dbReference>